<organism evidence="7 8">
    <name type="scientific">Prymnesium parvum</name>
    <name type="common">Toxic golden alga</name>
    <dbReference type="NCBI Taxonomy" id="97485"/>
    <lineage>
        <taxon>Eukaryota</taxon>
        <taxon>Haptista</taxon>
        <taxon>Haptophyta</taxon>
        <taxon>Prymnesiophyceae</taxon>
        <taxon>Prymnesiales</taxon>
        <taxon>Prymnesiaceae</taxon>
        <taxon>Prymnesium</taxon>
    </lineage>
</organism>
<dbReference type="InterPro" id="IPR011016">
    <property type="entry name" value="Znf_RING-CH"/>
</dbReference>
<accession>A0AB34JAD5</accession>
<dbReference type="SMART" id="SM00184">
    <property type="entry name" value="RING"/>
    <property type="match status" value="1"/>
</dbReference>
<evidence type="ECO:0000256" key="4">
    <source>
        <dbReference type="PROSITE-ProRule" id="PRU00175"/>
    </source>
</evidence>
<dbReference type="SMART" id="SM00744">
    <property type="entry name" value="RINGv"/>
    <property type="match status" value="1"/>
</dbReference>
<reference evidence="7 8" key="1">
    <citation type="journal article" date="2024" name="Science">
        <title>Giant polyketide synthase enzymes in the biosynthesis of giant marine polyether toxins.</title>
        <authorList>
            <person name="Fallon T.R."/>
            <person name="Shende V.V."/>
            <person name="Wierzbicki I.H."/>
            <person name="Pendleton A.L."/>
            <person name="Watervoot N.F."/>
            <person name="Auber R.P."/>
            <person name="Gonzalez D.J."/>
            <person name="Wisecaver J.H."/>
            <person name="Moore B.S."/>
        </authorList>
    </citation>
    <scope>NUCLEOTIDE SEQUENCE [LARGE SCALE GENOMIC DNA]</scope>
    <source>
        <strain evidence="7 8">12B1</strain>
    </source>
</reference>
<evidence type="ECO:0000313" key="7">
    <source>
        <dbReference type="EMBL" id="KAL1515357.1"/>
    </source>
</evidence>
<dbReference type="SUPFAM" id="SSF57850">
    <property type="entry name" value="RING/U-box"/>
    <property type="match status" value="1"/>
</dbReference>
<evidence type="ECO:0000313" key="8">
    <source>
        <dbReference type="Proteomes" id="UP001515480"/>
    </source>
</evidence>
<dbReference type="SMART" id="SM01197">
    <property type="entry name" value="FANCL_C"/>
    <property type="match status" value="1"/>
</dbReference>
<name>A0AB34JAD5_PRYPA</name>
<dbReference type="InterPro" id="IPR013083">
    <property type="entry name" value="Znf_RING/FYVE/PHD"/>
</dbReference>
<sequence length="479" mass="49589">MAGRASRTGVDADAAQSSRVPRTEPSLFGHVVHAAFPSGVAQLMASIAEAHEGEGVGGMRSAAALVASIFAGARSGAAAPAAAEPPPSAPVLEAVHLPTFGFPEAANPGWAEGIPEPVERMHRLTGSMASSVFDELLNGALQPVDTGPPPASEKAIQSLDSCVACDESTRCPICLSDLEEATKMPCGHLFHNGCLLKWLRAHNTCPVCRTTVEASESPNRATFSALLQGWQGAGATSAMRRALLERAGAQPMAPETQSTSTQTIQGHLRDNVIHLNVPARGFMAAAPPSAPLFTEEELERMSVTELKRHLTDLSVDFSDAIEKSDLLALLRERLQPPRMHLQVQMEVLEFPFPHLLPPAATQNPAAPGAAAASAAASAALRFRVLSAPSAAGLPPVTTFVAAAPPVPPPAPSAAPSAAPSNVPPPAANPSDARAARAARRSRGEAEGAESAAGSSSHAAEAEGSAEPQKRKRQRRGSKS</sequence>
<proteinExistence type="predicted"/>
<comment type="caution">
    <text evidence="7">The sequence shown here is derived from an EMBL/GenBank/DDBJ whole genome shotgun (WGS) entry which is preliminary data.</text>
</comment>
<evidence type="ECO:0000256" key="2">
    <source>
        <dbReference type="ARBA" id="ARBA00022771"/>
    </source>
</evidence>
<dbReference type="Proteomes" id="UP001515480">
    <property type="component" value="Unassembled WGS sequence"/>
</dbReference>
<keyword evidence="8" id="KW-1185">Reference proteome</keyword>
<dbReference type="PROSITE" id="PS50089">
    <property type="entry name" value="ZF_RING_2"/>
    <property type="match status" value="1"/>
</dbReference>
<evidence type="ECO:0000256" key="5">
    <source>
        <dbReference type="SAM" id="MobiDB-lite"/>
    </source>
</evidence>
<dbReference type="EMBL" id="JBGBPQ010000011">
    <property type="protein sequence ID" value="KAL1515357.1"/>
    <property type="molecule type" value="Genomic_DNA"/>
</dbReference>
<evidence type="ECO:0000256" key="3">
    <source>
        <dbReference type="ARBA" id="ARBA00022833"/>
    </source>
</evidence>
<feature type="region of interest" description="Disordered" evidence="5">
    <location>
        <begin position="1"/>
        <end position="22"/>
    </location>
</feature>
<protein>
    <recommendedName>
        <fullName evidence="6">RING-type domain-containing protein</fullName>
    </recommendedName>
</protein>
<feature type="compositionally biased region" description="Basic residues" evidence="5">
    <location>
        <begin position="469"/>
        <end position="479"/>
    </location>
</feature>
<feature type="domain" description="RING-type" evidence="6">
    <location>
        <begin position="171"/>
        <end position="209"/>
    </location>
</feature>
<keyword evidence="2 4" id="KW-0863">Zinc-finger</keyword>
<feature type="region of interest" description="Disordered" evidence="5">
    <location>
        <begin position="406"/>
        <end position="479"/>
    </location>
</feature>
<keyword evidence="1" id="KW-0479">Metal-binding</keyword>
<dbReference type="AlphaFoldDB" id="A0AB34JAD5"/>
<feature type="compositionally biased region" description="Low complexity" evidence="5">
    <location>
        <begin position="448"/>
        <end position="466"/>
    </location>
</feature>
<gene>
    <name evidence="7" type="ORF">AB1Y20_001986</name>
</gene>
<dbReference type="GO" id="GO:0008270">
    <property type="term" value="F:zinc ion binding"/>
    <property type="evidence" value="ECO:0007669"/>
    <property type="project" value="UniProtKB-KW"/>
</dbReference>
<dbReference type="InterPro" id="IPR001841">
    <property type="entry name" value="Znf_RING"/>
</dbReference>
<dbReference type="Gene3D" id="3.30.40.10">
    <property type="entry name" value="Zinc/RING finger domain, C3HC4 (zinc finger)"/>
    <property type="match status" value="1"/>
</dbReference>
<dbReference type="Pfam" id="PF13639">
    <property type="entry name" value="zf-RING_2"/>
    <property type="match status" value="1"/>
</dbReference>
<evidence type="ECO:0000256" key="1">
    <source>
        <dbReference type="ARBA" id="ARBA00022723"/>
    </source>
</evidence>
<keyword evidence="3" id="KW-0862">Zinc</keyword>
<dbReference type="PANTHER" id="PTHR15710">
    <property type="entry name" value="E3 UBIQUITIN-PROTEIN LIGASE PRAJA"/>
    <property type="match status" value="1"/>
</dbReference>
<evidence type="ECO:0000259" key="6">
    <source>
        <dbReference type="PROSITE" id="PS50089"/>
    </source>
</evidence>